<keyword evidence="8 11" id="KW-0648">Protein biosynthesis</keyword>
<comment type="subcellular location">
    <subcellularLocation>
        <location evidence="1 11">Cytoplasm</location>
    </subcellularLocation>
</comment>
<evidence type="ECO:0000256" key="4">
    <source>
        <dbReference type="ARBA" id="ARBA00022490"/>
    </source>
</evidence>
<dbReference type="GO" id="GO:0006427">
    <property type="term" value="P:histidyl-tRNA aminoacylation"/>
    <property type="evidence" value="ECO:0007669"/>
    <property type="project" value="UniProtKB-UniRule"/>
</dbReference>
<dbReference type="RefSeq" id="WP_197095247.1">
    <property type="nucleotide sequence ID" value="NZ_LR217705.1"/>
</dbReference>
<feature type="binding site" evidence="12">
    <location>
        <begin position="263"/>
        <end position="264"/>
    </location>
    <ligand>
        <name>L-histidine</name>
        <dbReference type="ChEBI" id="CHEBI:57595"/>
    </ligand>
</feature>
<feature type="binding site" evidence="12">
    <location>
        <begin position="83"/>
        <end position="85"/>
    </location>
    <ligand>
        <name>L-histidine</name>
        <dbReference type="ChEBI" id="CHEBI:57595"/>
    </ligand>
</feature>
<evidence type="ECO:0000256" key="1">
    <source>
        <dbReference type="ARBA" id="ARBA00004496"/>
    </source>
</evidence>
<dbReference type="GO" id="GO:0004821">
    <property type="term" value="F:histidine-tRNA ligase activity"/>
    <property type="evidence" value="ECO:0007669"/>
    <property type="project" value="UniProtKB-UniRule"/>
</dbReference>
<dbReference type="SUPFAM" id="SSF52954">
    <property type="entry name" value="Class II aaRS ABD-related"/>
    <property type="match status" value="1"/>
</dbReference>
<keyword evidence="6 11" id="KW-0547">Nucleotide-binding</keyword>
<feature type="binding site" evidence="12">
    <location>
        <position position="259"/>
    </location>
    <ligand>
        <name>L-histidine</name>
        <dbReference type="ChEBI" id="CHEBI:57595"/>
    </ligand>
</feature>
<evidence type="ECO:0000313" key="14">
    <source>
        <dbReference type="EMBL" id="VFP80622.1"/>
    </source>
</evidence>
<accession>A0A451D4M9</accession>
<dbReference type="Proteomes" id="UP000294338">
    <property type="component" value="Chromosome 1"/>
</dbReference>
<evidence type="ECO:0000313" key="15">
    <source>
        <dbReference type="Proteomes" id="UP000294338"/>
    </source>
</evidence>
<keyword evidence="4 11" id="KW-0963">Cytoplasm</keyword>
<keyword evidence="5 11" id="KW-0436">Ligase</keyword>
<dbReference type="InterPro" id="IPR036621">
    <property type="entry name" value="Anticodon-bd_dom_sf"/>
</dbReference>
<dbReference type="EMBL" id="LR217705">
    <property type="protein sequence ID" value="VFP80622.1"/>
    <property type="molecule type" value="Genomic_DNA"/>
</dbReference>
<dbReference type="GO" id="GO:0005524">
    <property type="term" value="F:ATP binding"/>
    <property type="evidence" value="ECO:0007669"/>
    <property type="project" value="UniProtKB-UniRule"/>
</dbReference>
<dbReference type="PIRSF" id="PIRSF001549">
    <property type="entry name" value="His-tRNA_synth"/>
    <property type="match status" value="1"/>
</dbReference>
<evidence type="ECO:0000256" key="8">
    <source>
        <dbReference type="ARBA" id="ARBA00022917"/>
    </source>
</evidence>
<dbReference type="Pfam" id="PF13393">
    <property type="entry name" value="tRNA-synt_His"/>
    <property type="match status" value="1"/>
</dbReference>
<dbReference type="CDD" id="cd00773">
    <property type="entry name" value="HisRS-like_core"/>
    <property type="match status" value="1"/>
</dbReference>
<dbReference type="InterPro" id="IPR015807">
    <property type="entry name" value="His-tRNA-ligase"/>
</dbReference>
<evidence type="ECO:0000256" key="3">
    <source>
        <dbReference type="ARBA" id="ARBA00011738"/>
    </source>
</evidence>
<sequence>MTKTIQAIRGMNDLLPSDISLYQHVEEVLTKILLNYGFSEIRTPIIECTSLFKRAIGEDTDIINKEMYSFNDRRGEGITLRPEGTAGCVRAGIENSLFYNQEQRLWYIGPMFRYERPQKGRYRQFYQIGSEVFGLKGPDIDAELIIMTARFWRFLGIDNHVQLELNSIGSIETRKSYHHTLVNMLEKNIKKLDNDSKRRIHSNPMRILDSKNPSIQALLDNIPPLIDYLDDTSREHFTELCRLLDLAGISYHVNHRLVRGLDYYNNTVFEWITNSLGSQGAICSGGRYDYLVKLLGGPNVPAVGCAIGLERLILLVRSVYPLLKTKKVVDIYLISSGQGTKNSMLTFSEYLRNQLPEFKIINHFGGGNFSAQFSRANKLAARLVLALGENEVAHHTCIIKDLYNGIQKTISQHHAADILRALLTDTLRKKHKI</sequence>
<feature type="binding site" evidence="12">
    <location>
        <position position="131"/>
    </location>
    <ligand>
        <name>L-histidine</name>
        <dbReference type="ChEBI" id="CHEBI:57595"/>
    </ligand>
</feature>
<evidence type="ECO:0000256" key="7">
    <source>
        <dbReference type="ARBA" id="ARBA00022840"/>
    </source>
</evidence>
<proteinExistence type="inferred from homology"/>
<comment type="similarity">
    <text evidence="2 11">Belongs to the class-II aminoacyl-tRNA synthetase family.</text>
</comment>
<evidence type="ECO:0000256" key="12">
    <source>
        <dbReference type="PIRSR" id="PIRSR001549-1"/>
    </source>
</evidence>
<keyword evidence="7 11" id="KW-0067">ATP-binding</keyword>
<evidence type="ECO:0000256" key="2">
    <source>
        <dbReference type="ARBA" id="ARBA00008226"/>
    </source>
</evidence>
<dbReference type="EC" id="6.1.1.21" evidence="11"/>
<dbReference type="AlphaFoldDB" id="A0A451D4M9"/>
<name>A0A451D4M9_9GAMM</name>
<dbReference type="InterPro" id="IPR006195">
    <property type="entry name" value="aa-tRNA-synth_II"/>
</dbReference>
<evidence type="ECO:0000256" key="5">
    <source>
        <dbReference type="ARBA" id="ARBA00022598"/>
    </source>
</evidence>
<dbReference type="InterPro" id="IPR004516">
    <property type="entry name" value="HisRS/HisZ"/>
</dbReference>
<evidence type="ECO:0000256" key="10">
    <source>
        <dbReference type="ARBA" id="ARBA00047639"/>
    </source>
</evidence>
<dbReference type="Gene3D" id="3.40.50.800">
    <property type="entry name" value="Anticodon-binding domain"/>
    <property type="match status" value="1"/>
</dbReference>
<evidence type="ECO:0000256" key="6">
    <source>
        <dbReference type="ARBA" id="ARBA00022741"/>
    </source>
</evidence>
<feature type="binding site" evidence="12">
    <location>
        <position position="127"/>
    </location>
    <ligand>
        <name>L-histidine</name>
        <dbReference type="ChEBI" id="CHEBI:57595"/>
    </ligand>
</feature>
<dbReference type="InterPro" id="IPR041715">
    <property type="entry name" value="HisRS-like_core"/>
</dbReference>
<reference evidence="14 15" key="1">
    <citation type="submission" date="2019-02" db="EMBL/GenBank/DDBJ databases">
        <authorList>
            <person name="Manzano-Marin A."/>
            <person name="Manzano-Marin A."/>
        </authorList>
    </citation>
    <scope>NUCLEOTIDE SEQUENCE [LARGE SCALE GENOMIC DNA]</scope>
    <source>
        <strain evidence="14 15">ErCisplendens/pseudotsugae</strain>
    </source>
</reference>
<feature type="domain" description="Aminoacyl-transfer RNA synthetases class-II family profile" evidence="13">
    <location>
        <begin position="1"/>
        <end position="356"/>
    </location>
</feature>
<keyword evidence="9 11" id="KW-0030">Aminoacyl-tRNA synthetase</keyword>
<dbReference type="PROSITE" id="PS50862">
    <property type="entry name" value="AA_TRNA_LIGASE_II"/>
    <property type="match status" value="1"/>
</dbReference>
<feature type="binding site" evidence="12">
    <location>
        <position position="113"/>
    </location>
    <ligand>
        <name>L-histidine</name>
        <dbReference type="ChEBI" id="CHEBI:57595"/>
    </ligand>
</feature>
<evidence type="ECO:0000256" key="11">
    <source>
        <dbReference type="HAMAP-Rule" id="MF_00127"/>
    </source>
</evidence>
<protein>
    <recommendedName>
        <fullName evidence="11">Histidine--tRNA ligase</fullName>
        <ecNumber evidence="11">6.1.1.21</ecNumber>
    </recommendedName>
    <alternativeName>
        <fullName evidence="11">Histidyl-tRNA synthetase</fullName>
        <shortName evidence="11">HisRS</shortName>
    </alternativeName>
</protein>
<comment type="catalytic activity">
    <reaction evidence="10 11">
        <text>tRNA(His) + L-histidine + ATP = L-histidyl-tRNA(His) + AMP + diphosphate + H(+)</text>
        <dbReference type="Rhea" id="RHEA:17313"/>
        <dbReference type="Rhea" id="RHEA-COMP:9665"/>
        <dbReference type="Rhea" id="RHEA-COMP:9689"/>
        <dbReference type="ChEBI" id="CHEBI:15378"/>
        <dbReference type="ChEBI" id="CHEBI:30616"/>
        <dbReference type="ChEBI" id="CHEBI:33019"/>
        <dbReference type="ChEBI" id="CHEBI:57595"/>
        <dbReference type="ChEBI" id="CHEBI:78442"/>
        <dbReference type="ChEBI" id="CHEBI:78527"/>
        <dbReference type="ChEBI" id="CHEBI:456215"/>
        <dbReference type="EC" id="6.1.1.21"/>
    </reaction>
</comment>
<dbReference type="GO" id="GO:0005737">
    <property type="term" value="C:cytoplasm"/>
    <property type="evidence" value="ECO:0007669"/>
    <property type="project" value="UniProtKB-SubCell"/>
</dbReference>
<dbReference type="Gene3D" id="3.30.930.10">
    <property type="entry name" value="Bira Bifunctional Protein, Domain 2"/>
    <property type="match status" value="1"/>
</dbReference>
<gene>
    <name evidence="11 14" type="primary">hisS</name>
    <name evidence="14" type="ORF">ERCISPPS3390_501</name>
</gene>
<dbReference type="FunFam" id="3.30.930.10:FF:000005">
    <property type="entry name" value="Histidine--tRNA ligase"/>
    <property type="match status" value="1"/>
</dbReference>
<dbReference type="SUPFAM" id="SSF55681">
    <property type="entry name" value="Class II aaRS and biotin synthetases"/>
    <property type="match status" value="1"/>
</dbReference>
<comment type="subunit">
    <text evidence="3 11">Homodimer.</text>
</comment>
<evidence type="ECO:0000259" key="13">
    <source>
        <dbReference type="PROSITE" id="PS50862"/>
    </source>
</evidence>
<organism evidence="14 15">
    <name type="scientific">Candidatus Erwinia haradaeae</name>
    <dbReference type="NCBI Taxonomy" id="1922217"/>
    <lineage>
        <taxon>Bacteria</taxon>
        <taxon>Pseudomonadati</taxon>
        <taxon>Pseudomonadota</taxon>
        <taxon>Gammaproteobacteria</taxon>
        <taxon>Enterobacterales</taxon>
        <taxon>Erwiniaceae</taxon>
        <taxon>Erwinia</taxon>
    </lineage>
</organism>
<dbReference type="InterPro" id="IPR045864">
    <property type="entry name" value="aa-tRNA-synth_II/BPL/LPL"/>
</dbReference>
<dbReference type="NCBIfam" id="TIGR00442">
    <property type="entry name" value="hisS"/>
    <property type="match status" value="1"/>
</dbReference>
<dbReference type="PANTHER" id="PTHR43707:SF1">
    <property type="entry name" value="HISTIDINE--TRNA LIGASE, MITOCHONDRIAL-RELATED"/>
    <property type="match status" value="1"/>
</dbReference>
<dbReference type="HAMAP" id="MF_00127">
    <property type="entry name" value="His_tRNA_synth"/>
    <property type="match status" value="1"/>
</dbReference>
<dbReference type="PANTHER" id="PTHR43707">
    <property type="entry name" value="HISTIDYL-TRNA SYNTHETASE"/>
    <property type="match status" value="1"/>
</dbReference>
<evidence type="ECO:0000256" key="9">
    <source>
        <dbReference type="ARBA" id="ARBA00023146"/>
    </source>
</evidence>